<dbReference type="EMBL" id="BDGX01000026">
    <property type="protein sequence ID" value="GAV50694.1"/>
    <property type="molecule type" value="Genomic_DNA"/>
</dbReference>
<keyword evidence="6 7" id="KW-0472">Membrane</keyword>
<reference evidence="10 11" key="1">
    <citation type="submission" date="2016-08" db="EMBL/GenBank/DDBJ databases">
        <title>Draft genome sequence of allopolyploid Zygosaccharomyces rouxii.</title>
        <authorList>
            <person name="Watanabe J."/>
            <person name="Uehara K."/>
            <person name="Mogi Y."/>
            <person name="Tsukioka Y."/>
        </authorList>
    </citation>
    <scope>NUCLEOTIDE SEQUENCE [LARGE SCALE GENOMIC DNA]</scope>
    <source>
        <strain evidence="10 11">NBRC 110957</strain>
    </source>
</reference>
<keyword evidence="4 7" id="KW-0809">Transit peptide</keyword>
<evidence type="ECO:0000256" key="2">
    <source>
        <dbReference type="ARBA" id="ARBA00010787"/>
    </source>
</evidence>
<comment type="function">
    <text evidence="7">Mitochondrial mRNA stabilization factor.</text>
</comment>
<comment type="subcellular location">
    <subcellularLocation>
        <location evidence="1 7">Mitochondrion inner membrane</location>
        <topology evidence="1 7">Peripheral membrane protein</topology>
        <orientation evidence="1 7">Matrix side</orientation>
    </subcellularLocation>
</comment>
<keyword evidence="5 7" id="KW-0496">Mitochondrion</keyword>
<comment type="caution">
    <text evidence="10">The sequence shown here is derived from an EMBL/GenBank/DDBJ whole genome shotgun (WGS) entry which is preliminary data.</text>
</comment>
<evidence type="ECO:0000256" key="6">
    <source>
        <dbReference type="ARBA" id="ARBA00023136"/>
    </source>
</evidence>
<dbReference type="Gene3D" id="3.30.460.10">
    <property type="entry name" value="Beta Polymerase, domain 2"/>
    <property type="match status" value="1"/>
</dbReference>
<proteinExistence type="inferred from homology"/>
<evidence type="ECO:0000313" key="10">
    <source>
        <dbReference type="EMBL" id="GAV50694.1"/>
    </source>
</evidence>
<feature type="compositionally biased region" description="Basic residues" evidence="8">
    <location>
        <begin position="165"/>
        <end position="174"/>
    </location>
</feature>
<dbReference type="Pfam" id="PF02410">
    <property type="entry name" value="RsfS"/>
    <property type="match status" value="1"/>
</dbReference>
<dbReference type="GO" id="GO:0140053">
    <property type="term" value="P:mitochondrial gene expression"/>
    <property type="evidence" value="ECO:0007669"/>
    <property type="project" value="UniProtKB-UniRule"/>
</dbReference>
<feature type="region of interest" description="Disordered" evidence="8">
    <location>
        <begin position="163"/>
        <end position="183"/>
    </location>
</feature>
<dbReference type="InterPro" id="IPR025210">
    <property type="entry name" value="ATP25_mRNA_stabil_dom"/>
</dbReference>
<evidence type="ECO:0000256" key="8">
    <source>
        <dbReference type="SAM" id="MobiDB-lite"/>
    </source>
</evidence>
<gene>
    <name evidence="10" type="ORF">ZYGR_0Z01170</name>
</gene>
<evidence type="ECO:0000256" key="5">
    <source>
        <dbReference type="ARBA" id="ARBA00023128"/>
    </source>
</evidence>
<evidence type="ECO:0000256" key="1">
    <source>
        <dbReference type="ARBA" id="ARBA00004443"/>
    </source>
</evidence>
<dbReference type="GO" id="GO:0005743">
    <property type="term" value="C:mitochondrial inner membrane"/>
    <property type="evidence" value="ECO:0007669"/>
    <property type="project" value="UniProtKB-SubCell"/>
</dbReference>
<evidence type="ECO:0000259" key="9">
    <source>
        <dbReference type="Pfam" id="PF13929"/>
    </source>
</evidence>
<evidence type="ECO:0000256" key="7">
    <source>
        <dbReference type="RuleBase" id="RU367062"/>
    </source>
</evidence>
<sequence length="583" mass="67187">MLRISRALRGSRTVGLVRARSVLSSNSTSLRYFSRLPTCYQEKTNNSTTTIPWYLKVGDRERALKQSIFKAQEINYPSNSPDSLRHISQYLCDELGLSDIIIFDLRKGEFETAAAKISDFMVIATARSPKHCQTSFDKLNSLIKQEYESVAYVEGQFNAREEKKRQRRLARKPKLSSNSTSNVPTESWFLIDCKVDKIFVNILTENRRQEINLEELYAPEHERHKYERKESSVEGREAPQEDDILAGLRRLVNQRRQYSTVAPSVVLCRQLLANLESSDFNGAISLINNNREYSLNFMKTIHDWVSGLEIDAAKEIPWKKWVTTFESCWPLVLPEESASLYWSLRMNFFKMINIADKEHYNINQFFNDYLLAKKSLGYPITSQDLIEFFKLTIINVRGDGEKSRGYWEIVNRNALVSRALRLVEDVKDGNSIVQDGTLVSMLLRTMVSGEEEVPNHMLHATYEVIDYLVDTFGAAMDPTAIGGVLEVLAAARSWNKYMAFWEAGVGGLVPGEDHRPWSQFIKLVVDSGDSEMIRKLLSEGHLLWLKRFEVKMTDDIKEQLDRLFEKGYSQGLWFEELKGHIYV</sequence>
<dbReference type="PANTHER" id="PTHR28087:SF1">
    <property type="entry name" value="ATPASE SYNTHESIS PROTEIN 25, MITOCHONDRIAL"/>
    <property type="match status" value="1"/>
</dbReference>
<dbReference type="eggNOG" id="ENOG502RGZN">
    <property type="taxonomic scope" value="Eukaryota"/>
</dbReference>
<evidence type="ECO:0000256" key="4">
    <source>
        <dbReference type="ARBA" id="ARBA00022946"/>
    </source>
</evidence>
<dbReference type="SUPFAM" id="SSF81301">
    <property type="entry name" value="Nucleotidyltransferase"/>
    <property type="match status" value="1"/>
</dbReference>
<name>A0A1Q3A4Q3_ZYGRO</name>
<dbReference type="Proteomes" id="UP000187013">
    <property type="component" value="Unassembled WGS sequence"/>
</dbReference>
<accession>A0A1Q3A4Q3</accession>
<evidence type="ECO:0000256" key="3">
    <source>
        <dbReference type="ARBA" id="ARBA00022792"/>
    </source>
</evidence>
<dbReference type="AlphaFoldDB" id="A0A1Q3A4Q3"/>
<comment type="similarity">
    <text evidence="2 7">Belongs to the ATP25 family.</text>
</comment>
<organism evidence="10 11">
    <name type="scientific">Zygosaccharomyces rouxii</name>
    <dbReference type="NCBI Taxonomy" id="4956"/>
    <lineage>
        <taxon>Eukaryota</taxon>
        <taxon>Fungi</taxon>
        <taxon>Dikarya</taxon>
        <taxon>Ascomycota</taxon>
        <taxon>Saccharomycotina</taxon>
        <taxon>Saccharomycetes</taxon>
        <taxon>Saccharomycetales</taxon>
        <taxon>Saccharomycetaceae</taxon>
        <taxon>Zygosaccharomyces</taxon>
    </lineage>
</organism>
<dbReference type="OrthoDB" id="107372at2759"/>
<dbReference type="PANTHER" id="PTHR28087">
    <property type="entry name" value="ATPASE SYNTHESIS PROTEIN 25, MITOCHONDRIAL"/>
    <property type="match status" value="1"/>
</dbReference>
<feature type="domain" description="ATP25 mRNA stabilisation" evidence="9">
    <location>
        <begin position="272"/>
        <end position="566"/>
    </location>
</feature>
<evidence type="ECO:0000313" key="11">
    <source>
        <dbReference type="Proteomes" id="UP000187013"/>
    </source>
</evidence>
<dbReference type="InterPro" id="IPR043519">
    <property type="entry name" value="NT_sf"/>
</dbReference>
<keyword evidence="3 7" id="KW-0999">Mitochondrion inner membrane</keyword>
<dbReference type="GO" id="GO:0048255">
    <property type="term" value="P:mRNA stabilization"/>
    <property type="evidence" value="ECO:0007669"/>
    <property type="project" value="InterPro"/>
</dbReference>
<dbReference type="Pfam" id="PF13929">
    <property type="entry name" value="mRNA_stabil"/>
    <property type="match status" value="1"/>
</dbReference>
<protein>
    <recommendedName>
        <fullName evidence="7">ATPase synthesis protein 25</fullName>
    </recommendedName>
</protein>
<dbReference type="InterPro" id="IPR040152">
    <property type="entry name" value="Atp25"/>
</dbReference>